<gene>
    <name evidence="5" type="ORF">BN2458_PEG1297</name>
</gene>
<dbReference type="PANTHER" id="PTHR43780">
    <property type="entry name" value="1-AMINOCYCLOPROPANE-1-CARBOXYLATE DEAMINASE-RELATED"/>
    <property type="match status" value="1"/>
</dbReference>
<feature type="modified residue" description="N6-(pyridoxal phosphate)lysine" evidence="4">
    <location>
        <position position="35"/>
    </location>
</feature>
<proteinExistence type="inferred from homology"/>
<dbReference type="KEGG" id="hty:BN2458_PEG1297"/>
<name>A0A0S4PWQ8_9HELI</name>
<dbReference type="GO" id="GO:0019148">
    <property type="term" value="F:D-cysteine desulfhydrase activity"/>
    <property type="evidence" value="ECO:0007669"/>
    <property type="project" value="TreeGrafter"/>
</dbReference>
<dbReference type="PIRSF" id="PIRSF006278">
    <property type="entry name" value="ACCD_DCysDesulf"/>
    <property type="match status" value="1"/>
</dbReference>
<dbReference type="SUPFAM" id="SSF53686">
    <property type="entry name" value="Tryptophan synthase beta subunit-like PLP-dependent enzymes"/>
    <property type="match status" value="2"/>
</dbReference>
<comment type="similarity">
    <text evidence="2">Belongs to the ACC deaminase/D-cysteine desulfhydrase family.</text>
</comment>
<sequence>MLDFSLSIMEQKRLFGRTLWLKRDDLIHPICNGNKARKFAYLYESNPDFAEVTQQCGDSHLNLAPQSVDSCLCFTSQVDSLNLESIKVPHKTWISYGGNQSNAMFALAYLANLKGVAFKYVMPMLPPHLESLGEGADSLLMQNMQDFIHLLSMSADTTREEIDKDLLVRLDFIRDSINAQNLSHKGNLYYAFKYGMSAFALPVGSNRASLESYAKKLVDKNSLFIPQGGSVEDAMSGMNALAGELAQSIGGAPVICCSSGSGVGVIALRKALDRFLPKATLVALNIAGSEAELRAKCKTHNVAHIQILQSPFTFAKPHKEIWAMRAYLLENGVRADLVYDSPAFCLLQRHLESFKHKEIVFILSGGLLGDITQLDRYARILKTRLVSKH</sequence>
<evidence type="ECO:0000256" key="1">
    <source>
        <dbReference type="ARBA" id="ARBA00001933"/>
    </source>
</evidence>
<organism evidence="5 6">
    <name type="scientific">Helicobacter typhlonius</name>
    <dbReference type="NCBI Taxonomy" id="76936"/>
    <lineage>
        <taxon>Bacteria</taxon>
        <taxon>Pseudomonadati</taxon>
        <taxon>Campylobacterota</taxon>
        <taxon>Epsilonproteobacteria</taxon>
        <taxon>Campylobacterales</taxon>
        <taxon>Helicobacteraceae</taxon>
        <taxon>Helicobacter</taxon>
    </lineage>
</organism>
<evidence type="ECO:0000313" key="5">
    <source>
        <dbReference type="EMBL" id="CUU40182.1"/>
    </source>
</evidence>
<dbReference type="EMBL" id="LN907858">
    <property type="protein sequence ID" value="CUU40182.1"/>
    <property type="molecule type" value="Genomic_DNA"/>
</dbReference>
<dbReference type="Gene3D" id="3.40.50.1100">
    <property type="match status" value="1"/>
</dbReference>
<keyword evidence="3 4" id="KW-0663">Pyridoxal phosphate</keyword>
<reference evidence="6" key="1">
    <citation type="submission" date="2015-11" db="EMBL/GenBank/DDBJ databases">
        <authorList>
            <person name="Anvar S.Y."/>
        </authorList>
    </citation>
    <scope>NUCLEOTIDE SEQUENCE [LARGE SCALE GENOMIC DNA]</scope>
</reference>
<dbReference type="InterPro" id="IPR036052">
    <property type="entry name" value="TrpB-like_PALP_sf"/>
</dbReference>
<evidence type="ECO:0000256" key="4">
    <source>
        <dbReference type="PIRSR" id="PIRSR006278-2"/>
    </source>
</evidence>
<evidence type="ECO:0000256" key="2">
    <source>
        <dbReference type="ARBA" id="ARBA00008639"/>
    </source>
</evidence>
<protein>
    <submittedName>
        <fullName evidence="5">Pyridoxal phosphate-dependent deaminase, putative</fullName>
    </submittedName>
</protein>
<comment type="cofactor">
    <cofactor evidence="1">
        <name>pyridoxal 5'-phosphate</name>
        <dbReference type="ChEBI" id="CHEBI:597326"/>
    </cofactor>
</comment>
<evidence type="ECO:0000256" key="3">
    <source>
        <dbReference type="ARBA" id="ARBA00022898"/>
    </source>
</evidence>
<evidence type="ECO:0000313" key="6">
    <source>
        <dbReference type="Proteomes" id="UP000064525"/>
    </source>
</evidence>
<dbReference type="PATRIC" id="fig|76936.10.peg.1266"/>
<dbReference type="AlphaFoldDB" id="A0A0S4PWQ8"/>
<accession>A0A0S4PWQ8</accession>
<dbReference type="Proteomes" id="UP000064525">
    <property type="component" value="Chromosome I"/>
</dbReference>
<dbReference type="PANTHER" id="PTHR43780:SF2">
    <property type="entry name" value="1-AMINOCYCLOPROPANE-1-CARBOXYLATE DEAMINASE-RELATED"/>
    <property type="match status" value="1"/>
</dbReference>
<dbReference type="GeneID" id="78152330"/>
<dbReference type="InterPro" id="IPR027278">
    <property type="entry name" value="ACCD_DCysDesulf"/>
</dbReference>
<dbReference type="RefSeq" id="WP_052082024.1">
    <property type="nucleotide sequence ID" value="NZ_CAJTQN010000003.1"/>
</dbReference>